<accession>A0A8B8ER28</accession>
<dbReference type="OrthoDB" id="420076at2759"/>
<keyword evidence="1" id="KW-0479">Metal-binding</keyword>
<proteinExistence type="inferred from homology"/>
<dbReference type="InterPro" id="IPR001932">
    <property type="entry name" value="PPM-type_phosphatase-like_dom"/>
</dbReference>
<dbReference type="Proteomes" id="UP000694844">
    <property type="component" value="Chromosome 5"/>
</dbReference>
<sequence length="510" mass="57679">MIRACVAFGRIVSLSSLDSASVTLDKSQLHVLHSCRYHVSSKNFKRNRGRVLVSFKSVTKLPDLEASAKLSPQQVTSILELDQRRFEIQEGAVKSVDINRLPANDPIEDRDGFANIGPSQFLFGVYDGHGGCGCSTTVSERLFQYITISLANYGLLEDVNSGNLGFNNLVKWYQKDNYSERNQRLYHRAITRYVSESLAAHEPTSIEQHLKDAFVRLDHDIIQEGLPTESNRDFHPDSLQAAMAGSCANVAYIDDTDLYVANLGDCRAVLGVKIQEAEYAAVPLSNTHDAHNASEIRRILDHHKNESTNIIRNNRLFGELMPLRAFGDIRYKLSITEAKELERFLNMQSQIRGYYDNKVVPPNYKTPPYLISEPEVIQHKLTPKDKFLVLASDGLFDMLTPEKVVKLVAGHIDGKQILIDPQMDTNMSLKDVNRYLVERKTKLANRSIDDNAATHLIRNALGPEHRQISYYLSLPDNVCRTQRDDMTVAVIFFDSDYIKDKNVSESMVKK</sequence>
<keyword evidence="6" id="KW-1185">Reference proteome</keyword>
<dbReference type="InterPro" id="IPR015655">
    <property type="entry name" value="PP2C"/>
</dbReference>
<gene>
    <name evidence="7" type="primary">LOC111136089</name>
</gene>
<dbReference type="Gene3D" id="3.60.40.10">
    <property type="entry name" value="PPM-type phosphatase domain"/>
    <property type="match status" value="1"/>
</dbReference>
<evidence type="ECO:0000256" key="2">
    <source>
        <dbReference type="ARBA" id="ARBA00022801"/>
    </source>
</evidence>
<dbReference type="GeneID" id="111136089"/>
<dbReference type="AlphaFoldDB" id="A0A8B8ER28"/>
<evidence type="ECO:0000256" key="3">
    <source>
        <dbReference type="ARBA" id="ARBA00022912"/>
    </source>
</evidence>
<dbReference type="PANTHER" id="PTHR13832:SF792">
    <property type="entry name" value="GM14286P"/>
    <property type="match status" value="1"/>
</dbReference>
<dbReference type="GO" id="GO:0005739">
    <property type="term" value="C:mitochondrion"/>
    <property type="evidence" value="ECO:0007669"/>
    <property type="project" value="TreeGrafter"/>
</dbReference>
<protein>
    <submittedName>
        <fullName evidence="7">Pyruvate dehydrogenase [acetyl-transferring]-phosphatase 1, mitochondrial-like</fullName>
    </submittedName>
</protein>
<dbReference type="PROSITE" id="PS51746">
    <property type="entry name" value="PPM_2"/>
    <property type="match status" value="1"/>
</dbReference>
<feature type="domain" description="PPM-type phosphatase" evidence="5">
    <location>
        <begin position="95"/>
        <end position="493"/>
    </location>
</feature>
<organism evidence="6 7">
    <name type="scientific">Crassostrea virginica</name>
    <name type="common">Eastern oyster</name>
    <dbReference type="NCBI Taxonomy" id="6565"/>
    <lineage>
        <taxon>Eukaryota</taxon>
        <taxon>Metazoa</taxon>
        <taxon>Spiralia</taxon>
        <taxon>Lophotrochozoa</taxon>
        <taxon>Mollusca</taxon>
        <taxon>Bivalvia</taxon>
        <taxon>Autobranchia</taxon>
        <taxon>Pteriomorphia</taxon>
        <taxon>Ostreida</taxon>
        <taxon>Ostreoidea</taxon>
        <taxon>Ostreidae</taxon>
        <taxon>Crassostrea</taxon>
    </lineage>
</organism>
<dbReference type="SUPFAM" id="SSF81606">
    <property type="entry name" value="PP2C-like"/>
    <property type="match status" value="1"/>
</dbReference>
<evidence type="ECO:0000256" key="1">
    <source>
        <dbReference type="ARBA" id="ARBA00022723"/>
    </source>
</evidence>
<dbReference type="CDD" id="cd00143">
    <property type="entry name" value="PP2Cc"/>
    <property type="match status" value="1"/>
</dbReference>
<keyword evidence="2 4" id="KW-0378">Hydrolase</keyword>
<keyword evidence="3 4" id="KW-0904">Protein phosphatase</keyword>
<evidence type="ECO:0000313" key="6">
    <source>
        <dbReference type="Proteomes" id="UP000694844"/>
    </source>
</evidence>
<dbReference type="Pfam" id="PF00481">
    <property type="entry name" value="PP2C"/>
    <property type="match status" value="1"/>
</dbReference>
<dbReference type="PROSITE" id="PS01032">
    <property type="entry name" value="PPM_1"/>
    <property type="match status" value="1"/>
</dbReference>
<dbReference type="InterPro" id="IPR000222">
    <property type="entry name" value="PP2C_BS"/>
</dbReference>
<dbReference type="SMART" id="SM00332">
    <property type="entry name" value="PP2Cc"/>
    <property type="match status" value="1"/>
</dbReference>
<dbReference type="GO" id="GO:0046872">
    <property type="term" value="F:metal ion binding"/>
    <property type="evidence" value="ECO:0007669"/>
    <property type="project" value="UniProtKB-KW"/>
</dbReference>
<dbReference type="GO" id="GO:0004741">
    <property type="term" value="F:[pyruvate dehydrogenase (acetyl-transferring)]-phosphatase activity"/>
    <property type="evidence" value="ECO:0007669"/>
    <property type="project" value="TreeGrafter"/>
</dbReference>
<evidence type="ECO:0000313" key="7">
    <source>
        <dbReference type="RefSeq" id="XP_022342399.1"/>
    </source>
</evidence>
<reference evidence="7" key="1">
    <citation type="submission" date="2025-08" db="UniProtKB">
        <authorList>
            <consortium name="RefSeq"/>
        </authorList>
    </citation>
    <scope>IDENTIFICATION</scope>
    <source>
        <tissue evidence="7">Whole sample</tissue>
    </source>
</reference>
<comment type="similarity">
    <text evidence="4">Belongs to the PP2C family.</text>
</comment>
<evidence type="ECO:0000259" key="5">
    <source>
        <dbReference type="PROSITE" id="PS51746"/>
    </source>
</evidence>
<evidence type="ECO:0000256" key="4">
    <source>
        <dbReference type="RuleBase" id="RU003465"/>
    </source>
</evidence>
<dbReference type="InterPro" id="IPR036457">
    <property type="entry name" value="PPM-type-like_dom_sf"/>
</dbReference>
<dbReference type="RefSeq" id="XP_022342399.1">
    <property type="nucleotide sequence ID" value="XM_022486691.1"/>
</dbReference>
<name>A0A8B8ER28_CRAVI</name>
<dbReference type="PANTHER" id="PTHR13832">
    <property type="entry name" value="PROTEIN PHOSPHATASE 2C"/>
    <property type="match status" value="1"/>
</dbReference>
<dbReference type="KEGG" id="cvn:111136089"/>